<reference evidence="4" key="3">
    <citation type="submission" date="2016-03" db="UniProtKB">
        <authorList>
            <consortium name="EnsemblProtists"/>
        </authorList>
    </citation>
    <scope>IDENTIFICATION</scope>
</reference>
<reference evidence="3 5" key="1">
    <citation type="journal article" date="2012" name="Nature">
        <title>Algal genomes reveal evolutionary mosaicism and the fate of nucleomorphs.</title>
        <authorList>
            <consortium name="DOE Joint Genome Institute"/>
            <person name="Curtis B.A."/>
            <person name="Tanifuji G."/>
            <person name="Burki F."/>
            <person name="Gruber A."/>
            <person name="Irimia M."/>
            <person name="Maruyama S."/>
            <person name="Arias M.C."/>
            <person name="Ball S.G."/>
            <person name="Gile G.H."/>
            <person name="Hirakawa Y."/>
            <person name="Hopkins J.F."/>
            <person name="Kuo A."/>
            <person name="Rensing S.A."/>
            <person name="Schmutz J."/>
            <person name="Symeonidi A."/>
            <person name="Elias M."/>
            <person name="Eveleigh R.J."/>
            <person name="Herman E.K."/>
            <person name="Klute M.J."/>
            <person name="Nakayama T."/>
            <person name="Obornik M."/>
            <person name="Reyes-Prieto A."/>
            <person name="Armbrust E.V."/>
            <person name="Aves S.J."/>
            <person name="Beiko R.G."/>
            <person name="Coutinho P."/>
            <person name="Dacks J.B."/>
            <person name="Durnford D.G."/>
            <person name="Fast N.M."/>
            <person name="Green B.R."/>
            <person name="Grisdale C.J."/>
            <person name="Hempel F."/>
            <person name="Henrissat B."/>
            <person name="Hoppner M.P."/>
            <person name="Ishida K."/>
            <person name="Kim E."/>
            <person name="Koreny L."/>
            <person name="Kroth P.G."/>
            <person name="Liu Y."/>
            <person name="Malik S.B."/>
            <person name="Maier U.G."/>
            <person name="McRose D."/>
            <person name="Mock T."/>
            <person name="Neilson J.A."/>
            <person name="Onodera N.T."/>
            <person name="Poole A.M."/>
            <person name="Pritham E.J."/>
            <person name="Richards T.A."/>
            <person name="Rocap G."/>
            <person name="Roy S.W."/>
            <person name="Sarai C."/>
            <person name="Schaack S."/>
            <person name="Shirato S."/>
            <person name="Slamovits C.H."/>
            <person name="Spencer D.F."/>
            <person name="Suzuki S."/>
            <person name="Worden A.Z."/>
            <person name="Zauner S."/>
            <person name="Barry K."/>
            <person name="Bell C."/>
            <person name="Bharti A.K."/>
            <person name="Crow J.A."/>
            <person name="Grimwood J."/>
            <person name="Kramer R."/>
            <person name="Lindquist E."/>
            <person name="Lucas S."/>
            <person name="Salamov A."/>
            <person name="McFadden G.I."/>
            <person name="Lane C.E."/>
            <person name="Keeling P.J."/>
            <person name="Gray M.W."/>
            <person name="Grigoriev I.V."/>
            <person name="Archibald J.M."/>
        </authorList>
    </citation>
    <scope>NUCLEOTIDE SEQUENCE</scope>
    <source>
        <strain evidence="3 5">CCMP2712</strain>
    </source>
</reference>
<dbReference type="PaxDb" id="55529-EKX46382"/>
<dbReference type="GeneID" id="17303202"/>
<dbReference type="EnsemblProtists" id="EKX46382">
    <property type="protein sequence ID" value="EKX46382"/>
    <property type="gene ID" value="GUITHDRAFT_152338"/>
</dbReference>
<feature type="region of interest" description="Disordered" evidence="2">
    <location>
        <begin position="1"/>
        <end position="73"/>
    </location>
</feature>
<feature type="region of interest" description="Disordered" evidence="2">
    <location>
        <begin position="297"/>
        <end position="316"/>
    </location>
</feature>
<evidence type="ECO:0000256" key="2">
    <source>
        <dbReference type="SAM" id="MobiDB-lite"/>
    </source>
</evidence>
<gene>
    <name evidence="3" type="ORF">GUITHDRAFT_152338</name>
</gene>
<reference evidence="5" key="2">
    <citation type="submission" date="2012-11" db="EMBL/GenBank/DDBJ databases">
        <authorList>
            <person name="Kuo A."/>
            <person name="Curtis B.A."/>
            <person name="Tanifuji G."/>
            <person name="Burki F."/>
            <person name="Gruber A."/>
            <person name="Irimia M."/>
            <person name="Maruyama S."/>
            <person name="Arias M.C."/>
            <person name="Ball S.G."/>
            <person name="Gile G.H."/>
            <person name="Hirakawa Y."/>
            <person name="Hopkins J.F."/>
            <person name="Rensing S.A."/>
            <person name="Schmutz J."/>
            <person name="Symeonidi A."/>
            <person name="Elias M."/>
            <person name="Eveleigh R.J."/>
            <person name="Herman E.K."/>
            <person name="Klute M.J."/>
            <person name="Nakayama T."/>
            <person name="Obornik M."/>
            <person name="Reyes-Prieto A."/>
            <person name="Armbrust E.V."/>
            <person name="Aves S.J."/>
            <person name="Beiko R.G."/>
            <person name="Coutinho P."/>
            <person name="Dacks J.B."/>
            <person name="Durnford D.G."/>
            <person name="Fast N.M."/>
            <person name="Green B.R."/>
            <person name="Grisdale C."/>
            <person name="Hempe F."/>
            <person name="Henrissat B."/>
            <person name="Hoppner M.P."/>
            <person name="Ishida K.-I."/>
            <person name="Kim E."/>
            <person name="Koreny L."/>
            <person name="Kroth P.G."/>
            <person name="Liu Y."/>
            <person name="Malik S.-B."/>
            <person name="Maier U.G."/>
            <person name="McRose D."/>
            <person name="Mock T."/>
            <person name="Neilson J.A."/>
            <person name="Onodera N.T."/>
            <person name="Poole A.M."/>
            <person name="Pritham E.J."/>
            <person name="Richards T.A."/>
            <person name="Rocap G."/>
            <person name="Roy S.W."/>
            <person name="Sarai C."/>
            <person name="Schaack S."/>
            <person name="Shirato S."/>
            <person name="Slamovits C.H."/>
            <person name="Spencer D.F."/>
            <person name="Suzuki S."/>
            <person name="Worden A.Z."/>
            <person name="Zauner S."/>
            <person name="Barry K."/>
            <person name="Bell C."/>
            <person name="Bharti A.K."/>
            <person name="Crow J.A."/>
            <person name="Grimwood J."/>
            <person name="Kramer R."/>
            <person name="Lindquist E."/>
            <person name="Lucas S."/>
            <person name="Salamov A."/>
            <person name="McFadden G.I."/>
            <person name="Lane C.E."/>
            <person name="Keeling P.J."/>
            <person name="Gray M.W."/>
            <person name="Grigoriev I.V."/>
            <person name="Archibald J.M."/>
        </authorList>
    </citation>
    <scope>NUCLEOTIDE SEQUENCE</scope>
    <source>
        <strain evidence="5">CCMP2712</strain>
    </source>
</reference>
<feature type="compositionally biased region" description="Basic and acidic residues" evidence="2">
    <location>
        <begin position="38"/>
        <end position="69"/>
    </location>
</feature>
<dbReference type="AlphaFoldDB" id="L1JDL8"/>
<sequence>MRCLGDSAAFPQDLSDLESPLTPDPSVASPLKFFSQSHSHEHAESQPSETHVEPPAKTAQDTEKTKQEVDEWGDEFEDPDSIVRVVFPTRQFIQVRGMLARSNELVKLNEQIAQMESELKAIRIKKKFNADQITWKHEIDRLTHALLDKVKTSRQVRWGSIPQHVDQQLTLTFRRGLMMLAQPAAFSNEMLSYILSLGSDWDSLLQTLSLGMETIEEWTGQPRSSLALRTVQAADELLWDEKKSAIDASDYNKEEADVLRDLRRVKRSRMRLLLFRGLRSGLVRELLEVFRSRSKGSRMARTQSRRTLPASSQRKKTSFTVATASSLAAIKFRKKIGR</sequence>
<proteinExistence type="predicted"/>
<evidence type="ECO:0000313" key="5">
    <source>
        <dbReference type="Proteomes" id="UP000011087"/>
    </source>
</evidence>
<feature type="coiled-coil region" evidence="1">
    <location>
        <begin position="98"/>
        <end position="125"/>
    </location>
</feature>
<dbReference type="EMBL" id="JH992994">
    <property type="protein sequence ID" value="EKX46382.1"/>
    <property type="molecule type" value="Genomic_DNA"/>
</dbReference>
<evidence type="ECO:0000313" key="3">
    <source>
        <dbReference type="EMBL" id="EKX46382.1"/>
    </source>
</evidence>
<organism evidence="3">
    <name type="scientific">Guillardia theta (strain CCMP2712)</name>
    <name type="common">Cryptophyte</name>
    <dbReference type="NCBI Taxonomy" id="905079"/>
    <lineage>
        <taxon>Eukaryota</taxon>
        <taxon>Cryptophyceae</taxon>
        <taxon>Pyrenomonadales</taxon>
        <taxon>Geminigeraceae</taxon>
        <taxon>Guillardia</taxon>
    </lineage>
</organism>
<keyword evidence="5" id="KW-1185">Reference proteome</keyword>
<feature type="compositionally biased region" description="Polar residues" evidence="2">
    <location>
        <begin position="300"/>
        <end position="316"/>
    </location>
</feature>
<dbReference type="Proteomes" id="UP000011087">
    <property type="component" value="Unassembled WGS sequence"/>
</dbReference>
<name>L1JDL8_GUITC</name>
<accession>L1JDL8</accession>
<dbReference type="HOGENOM" id="CLU_822436_0_0_1"/>
<keyword evidence="1" id="KW-0175">Coiled coil</keyword>
<protein>
    <submittedName>
        <fullName evidence="3 4">Uncharacterized protein</fullName>
    </submittedName>
</protein>
<dbReference type="RefSeq" id="XP_005833362.1">
    <property type="nucleotide sequence ID" value="XM_005833305.1"/>
</dbReference>
<evidence type="ECO:0000313" key="4">
    <source>
        <dbReference type="EnsemblProtists" id="EKX46382"/>
    </source>
</evidence>
<evidence type="ECO:0000256" key="1">
    <source>
        <dbReference type="SAM" id="Coils"/>
    </source>
</evidence>
<dbReference type="KEGG" id="gtt:GUITHDRAFT_152338"/>